<dbReference type="PANTHER" id="PTHR43567">
    <property type="entry name" value="FLAVOREDOXIN-RELATED-RELATED"/>
    <property type="match status" value="1"/>
</dbReference>
<feature type="domain" description="Flavin reductase like" evidence="4">
    <location>
        <begin position="11"/>
        <end position="155"/>
    </location>
</feature>
<name>A0A5D0M9H4_9BACT</name>
<dbReference type="InterPro" id="IPR012349">
    <property type="entry name" value="Split_barrel_FMN-bd"/>
</dbReference>
<evidence type="ECO:0000256" key="3">
    <source>
        <dbReference type="ARBA" id="ARBA00038054"/>
    </source>
</evidence>
<dbReference type="AlphaFoldDB" id="A0A5D0M9H4"/>
<keyword evidence="2" id="KW-0285">Flavoprotein</keyword>
<proteinExistence type="inferred from homology"/>
<comment type="caution">
    <text evidence="5">The sequence shown here is derived from an EMBL/GenBank/DDBJ whole genome shotgun (WGS) entry which is preliminary data.</text>
</comment>
<evidence type="ECO:0000256" key="2">
    <source>
        <dbReference type="ARBA" id="ARBA00022630"/>
    </source>
</evidence>
<dbReference type="Gene3D" id="2.30.110.10">
    <property type="entry name" value="Electron Transport, Fmn-binding Protein, Chain A"/>
    <property type="match status" value="1"/>
</dbReference>
<sequence>MKIEFEFFKHCLQPRPNVLVSCRNKKGENNALAVAYASNCSYHEPPMVMVGIVPNRYSYHMIKESNVFVVNLVPKNMEEEYYYLGSHSGRNEDKLEKLGLNVKDGKKVDAPILTDFPVNIECEVVDSMKPGSHEMFAGKVVQIHVDEEYVDKNGKPQLNKINYL</sequence>
<dbReference type="GO" id="GO:0010181">
    <property type="term" value="F:FMN binding"/>
    <property type="evidence" value="ECO:0007669"/>
    <property type="project" value="InterPro"/>
</dbReference>
<dbReference type="PANTHER" id="PTHR43567:SF1">
    <property type="entry name" value="FLAVOREDOXIN"/>
    <property type="match status" value="1"/>
</dbReference>
<keyword evidence="6" id="KW-1185">Reference proteome</keyword>
<evidence type="ECO:0000259" key="4">
    <source>
        <dbReference type="SMART" id="SM00903"/>
    </source>
</evidence>
<dbReference type="EMBL" id="VSIX01000139">
    <property type="protein sequence ID" value="TYB30347.1"/>
    <property type="molecule type" value="Genomic_DNA"/>
</dbReference>
<evidence type="ECO:0000256" key="1">
    <source>
        <dbReference type="ARBA" id="ARBA00001917"/>
    </source>
</evidence>
<reference evidence="5" key="1">
    <citation type="submission" date="2019-08" db="EMBL/GenBank/DDBJ databases">
        <title>Genomic characterization of a novel candidate phylum (ARYD3) from a high temperature, high salinity tertiary oil reservoir in north central Oklahoma, USA.</title>
        <authorList>
            <person name="Youssef N.H."/>
            <person name="Yadav A."/>
            <person name="Elshahed M.S."/>
        </authorList>
    </citation>
    <scope>NUCLEOTIDE SEQUENCE [LARGE SCALE GENOMIC DNA]</scope>
    <source>
        <strain evidence="5">ARYD3</strain>
    </source>
</reference>
<organism evidence="5 6">
    <name type="scientific">Candidatus Mcinerneyibacterium aminivorans</name>
    <dbReference type="NCBI Taxonomy" id="2703815"/>
    <lineage>
        <taxon>Bacteria</taxon>
        <taxon>Candidatus Macinerneyibacteriota</taxon>
        <taxon>Candidatus Mcinerneyibacteria</taxon>
        <taxon>Candidatus Mcinerneyibacteriales</taxon>
        <taxon>Candidatus Mcinerneyibacteriaceae</taxon>
        <taxon>Candidatus Mcinerneyibacterium</taxon>
    </lineage>
</organism>
<accession>A0A5D0M9H4</accession>
<comment type="similarity">
    <text evidence="3">Belongs to the flavoredoxin family.</text>
</comment>
<dbReference type="InterPro" id="IPR052174">
    <property type="entry name" value="Flavoredoxin"/>
</dbReference>
<comment type="cofactor">
    <cofactor evidence="1">
        <name>FMN</name>
        <dbReference type="ChEBI" id="CHEBI:58210"/>
    </cofactor>
</comment>
<dbReference type="InterPro" id="IPR002563">
    <property type="entry name" value="Flavin_Rdtase-like_dom"/>
</dbReference>
<dbReference type="Proteomes" id="UP000324143">
    <property type="component" value="Unassembled WGS sequence"/>
</dbReference>
<protein>
    <submittedName>
        <fullName evidence="5">Flavin reductase family protein</fullName>
    </submittedName>
</protein>
<dbReference type="SMART" id="SM00903">
    <property type="entry name" value="Flavin_Reduct"/>
    <property type="match status" value="1"/>
</dbReference>
<dbReference type="Pfam" id="PF01613">
    <property type="entry name" value="Flavin_Reduct"/>
    <property type="match status" value="1"/>
</dbReference>
<dbReference type="GO" id="GO:0016646">
    <property type="term" value="F:oxidoreductase activity, acting on the CH-NH group of donors, NAD or NADP as acceptor"/>
    <property type="evidence" value="ECO:0007669"/>
    <property type="project" value="UniProtKB-ARBA"/>
</dbReference>
<dbReference type="SUPFAM" id="SSF50475">
    <property type="entry name" value="FMN-binding split barrel"/>
    <property type="match status" value="1"/>
</dbReference>
<evidence type="ECO:0000313" key="6">
    <source>
        <dbReference type="Proteomes" id="UP000324143"/>
    </source>
</evidence>
<gene>
    <name evidence="5" type="ORF">FXF47_09415</name>
</gene>
<evidence type="ECO:0000313" key="5">
    <source>
        <dbReference type="EMBL" id="TYB30347.1"/>
    </source>
</evidence>